<accession>I2CR22</accession>
<feature type="transmembrane region" description="Helical" evidence="6">
    <location>
        <begin position="295"/>
        <end position="313"/>
    </location>
</feature>
<feature type="transmembrane region" description="Helical" evidence="6">
    <location>
        <begin position="12"/>
        <end position="39"/>
    </location>
</feature>
<dbReference type="KEGG" id="ngd:NGA_2014000"/>
<dbReference type="RefSeq" id="XP_005854837.1">
    <property type="nucleotide sequence ID" value="XM_005854775.1"/>
</dbReference>
<dbReference type="GO" id="GO:0022857">
    <property type="term" value="F:transmembrane transporter activity"/>
    <property type="evidence" value="ECO:0007669"/>
    <property type="project" value="UniProtKB-UniRule"/>
</dbReference>
<reference evidence="7" key="1">
    <citation type="journal article" date="2012" name="Bioengineered">
        <title>Additional insights into the genome of the oleaginous model alga Nannochloropsis gaditana.</title>
        <authorList>
            <person name="Jinkerson R.E."/>
            <person name="Radakovits R."/>
            <person name="Posewitz M.C."/>
        </authorList>
    </citation>
    <scope>NUCLEOTIDE SEQUENCE</scope>
    <source>
        <strain evidence="7">CCMP526</strain>
    </source>
</reference>
<evidence type="ECO:0000256" key="4">
    <source>
        <dbReference type="ARBA" id="ARBA00022989"/>
    </source>
</evidence>
<evidence type="ECO:0000256" key="5">
    <source>
        <dbReference type="ARBA" id="ARBA00023136"/>
    </source>
</evidence>
<keyword evidence="5 6" id="KW-0472">Membrane</keyword>
<feature type="transmembrane region" description="Helical" evidence="6">
    <location>
        <begin position="342"/>
        <end position="366"/>
    </location>
</feature>
<evidence type="ECO:0000256" key="3">
    <source>
        <dbReference type="ARBA" id="ARBA00022692"/>
    </source>
</evidence>
<evidence type="ECO:0000256" key="1">
    <source>
        <dbReference type="ARBA" id="ARBA00004141"/>
    </source>
</evidence>
<feature type="transmembrane region" description="Helical" evidence="6">
    <location>
        <begin position="270"/>
        <end position="289"/>
    </location>
</feature>
<organism evidence="7">
    <name type="scientific">Nannochloropsis gaditana (strain CCMP526)</name>
    <name type="common">Green microalga</name>
    <name type="synonym">Microchloropsis gaditana</name>
    <dbReference type="NCBI Taxonomy" id="1093141"/>
    <lineage>
        <taxon>Eukaryota</taxon>
        <taxon>Sar</taxon>
        <taxon>Stramenopiles</taxon>
        <taxon>Ochrophyta</taxon>
        <taxon>Eustigmatophyceae</taxon>
        <taxon>Eustigmatales</taxon>
        <taxon>Monodopsidaceae</taxon>
        <taxon>Nannochloropsis</taxon>
    </lineage>
</organism>
<dbReference type="PANTHER" id="PTHR12385">
    <property type="entry name" value="CHOLINE TRANSPORTER-LIKE (SLC FAMILY 44)"/>
    <property type="match status" value="1"/>
</dbReference>
<feature type="transmembrane region" description="Helical" evidence="6">
    <location>
        <begin position="590"/>
        <end position="614"/>
    </location>
</feature>
<sequence>MADLDDLEIFSISLGGLLIVISLILCCSAACLACCGGAFTPLCCWSGWILACCSWRDSSYRTIGDRNFTTITVIPPPPVAVAPYNNMNSRSYPVIGTVVEERSGPSQAYHSQAEMELSKGTLSGTVEGVVVEGSAPPAPLASLPQCLPPSDASLPHHAPSSHGHAAHVIMADLHATPPPQTSVPRDWGFLVLFLLHACFLITLALRLGLPSLGLWEHALVDDASRTAPLAHSPETVAVARNLLSLAAGLGLVANVLSFVWLGFMLNLSTALITSTVFLSIMSAGLLALLSLLSGHLIGCLLFASLAVAGLCLLREDPSRVLVSSSILGTACRAVAESRNLFGAAYLLVALHFLWVVIWAVAATGVYTTVAAESHGNHLQSGRQYGAGQEALLGFFLLFSLYWGAGVCQNTLRCTVVGAVAAWWYVPGPARDSVSLALARATGPSLGSVCKGSLAVSLIETCRVGLRGLGGVGLGGSQRGPGCCPCCLCPGCCFCGCRWVCGCVLDYLLGCVEAAWRAFNRFAFVFVGVWGYPYGEAARLALRLFEARGWEVILNDYLIGNVLFLGCMLMGGVTAFLGVMTTRLLPEAFEALPASATFVALAGFLIGLGNCLLLVSVVSSAVDTVFVCFAASPHVLQTNRPAEYAHLRHVFDQWRERGVVVDVGCSQDGRGERVPLNVAQVSI</sequence>
<reference evidence="7" key="2">
    <citation type="journal article" date="2012" name="Nat. Commun.">
        <title>Draft genome sequence and genetic transformation of the oleaginous alga Nannochloropis gaditana.</title>
        <authorList>
            <person name="Radakovits R."/>
            <person name="Jinkerson R.E."/>
            <person name="Fuerstenberg S.I."/>
            <person name="Tae H."/>
            <person name="Settlage R.E."/>
            <person name="Boore J.L."/>
            <person name="Posewitz M.C."/>
        </authorList>
    </citation>
    <scope>NUCLEOTIDE SEQUENCE</scope>
    <source>
        <strain evidence="7">CCMP526</strain>
    </source>
</reference>
<evidence type="ECO:0000256" key="6">
    <source>
        <dbReference type="RuleBase" id="RU368066"/>
    </source>
</evidence>
<feature type="transmembrane region" description="Helical" evidence="6">
    <location>
        <begin position="386"/>
        <end position="404"/>
    </location>
</feature>
<proteinExistence type="evidence at transcript level"/>
<dbReference type="OrthoDB" id="44736at2759"/>
<keyword evidence="4 6" id="KW-1133">Transmembrane helix</keyword>
<dbReference type="InterPro" id="IPR007603">
    <property type="entry name" value="Choline_transptr-like"/>
</dbReference>
<name>I2CR22_NANGC</name>
<dbReference type="PANTHER" id="PTHR12385:SF4">
    <property type="entry name" value="PROTEIN PNS1"/>
    <property type="match status" value="1"/>
</dbReference>
<comment type="similarity">
    <text evidence="2 6">Belongs to the CTL (choline transporter-like) family.</text>
</comment>
<gene>
    <name evidence="7" type="ORF">NGATSA_2014000</name>
</gene>
<feature type="transmembrane region" description="Helical" evidence="6">
    <location>
        <begin position="557"/>
        <end position="578"/>
    </location>
</feature>
<feature type="transmembrane region" description="Helical" evidence="6">
    <location>
        <begin position="187"/>
        <end position="209"/>
    </location>
</feature>
<evidence type="ECO:0000313" key="7">
    <source>
        <dbReference type="EMBL" id="AFJ69355.1"/>
    </source>
</evidence>
<protein>
    <recommendedName>
        <fullName evidence="6">Choline transporter-like protein</fullName>
    </recommendedName>
</protein>
<keyword evidence="3 6" id="KW-0812">Transmembrane</keyword>
<comment type="subcellular location">
    <subcellularLocation>
        <location evidence="6">Cell membrane</location>
        <topology evidence="6">Multi-pass membrane protein</topology>
    </subcellularLocation>
    <subcellularLocation>
        <location evidence="1">Membrane</location>
        <topology evidence="1">Multi-pass membrane protein</topology>
    </subcellularLocation>
</comment>
<feature type="transmembrane region" description="Helical" evidence="6">
    <location>
        <begin position="242"/>
        <end position="263"/>
    </location>
</feature>
<comment type="function">
    <text evidence="6">Choline transporter.</text>
</comment>
<dbReference type="Pfam" id="PF04515">
    <property type="entry name" value="Choline_transpo"/>
    <property type="match status" value="1"/>
</dbReference>
<dbReference type="AlphaFoldDB" id="I2CR22"/>
<evidence type="ECO:0000256" key="2">
    <source>
        <dbReference type="ARBA" id="ARBA00007168"/>
    </source>
</evidence>
<dbReference type="GO" id="GO:0005886">
    <property type="term" value="C:plasma membrane"/>
    <property type="evidence" value="ECO:0007669"/>
    <property type="project" value="UniProtKB-SubCell"/>
</dbReference>
<dbReference type="EMBL" id="JU980292">
    <property type="protein sequence ID" value="AFJ69355.1"/>
    <property type="molecule type" value="mRNA"/>
</dbReference>